<protein>
    <submittedName>
        <fullName evidence="2">FbpB family small basic protein</fullName>
    </submittedName>
</protein>
<dbReference type="Proteomes" id="UP001342826">
    <property type="component" value="Unassembled WGS sequence"/>
</dbReference>
<proteinExistence type="predicted"/>
<evidence type="ECO:0000313" key="2">
    <source>
        <dbReference type="EMBL" id="MED4401297.1"/>
    </source>
</evidence>
<evidence type="ECO:0000256" key="1">
    <source>
        <dbReference type="SAM" id="Coils"/>
    </source>
</evidence>
<dbReference type="EMBL" id="JARTFS010000005">
    <property type="protein sequence ID" value="MED4401297.1"/>
    <property type="molecule type" value="Genomic_DNA"/>
</dbReference>
<evidence type="ECO:0000313" key="3">
    <source>
        <dbReference type="Proteomes" id="UP001342826"/>
    </source>
</evidence>
<name>A0ABU6NY44_9BACI</name>
<keyword evidence="1" id="KW-0175">Coiled coil</keyword>
<feature type="coiled-coil region" evidence="1">
    <location>
        <begin position="10"/>
        <end position="37"/>
    </location>
</feature>
<dbReference type="Pfam" id="PF13040">
    <property type="entry name" value="Fur_reg_FbpB"/>
    <property type="match status" value="1"/>
</dbReference>
<organism evidence="2 3">
    <name type="scientific">Metabacillus fastidiosus</name>
    <dbReference type="NCBI Taxonomy" id="1458"/>
    <lineage>
        <taxon>Bacteria</taxon>
        <taxon>Bacillati</taxon>
        <taxon>Bacillota</taxon>
        <taxon>Bacilli</taxon>
        <taxon>Bacillales</taxon>
        <taxon>Bacillaceae</taxon>
        <taxon>Metabacillus</taxon>
    </lineage>
</organism>
<reference evidence="2 3" key="1">
    <citation type="submission" date="2023-03" db="EMBL/GenBank/DDBJ databases">
        <title>Bacillus Genome Sequencing.</title>
        <authorList>
            <person name="Dunlap C."/>
        </authorList>
    </citation>
    <scope>NUCLEOTIDE SEQUENCE [LARGE SCALE GENOMIC DNA]</scope>
    <source>
        <strain evidence="2 3">NRS-1717</strain>
    </source>
</reference>
<dbReference type="RefSeq" id="WP_156483572.1">
    <property type="nucleotide sequence ID" value="NZ_JARTFQ010000007.1"/>
</dbReference>
<gene>
    <name evidence="2" type="ORF">P9271_08095</name>
</gene>
<comment type="caution">
    <text evidence="2">The sequence shown here is derived from an EMBL/GenBank/DDBJ whole genome shotgun (WGS) entry which is preliminary data.</text>
</comment>
<accession>A0ABU6NY44</accession>
<sequence length="46" mass="5564">MRRTSRTSLRQLIDANKQELEKDRAFLEKVDKKIENRHLNEIAKLK</sequence>
<keyword evidence="3" id="KW-1185">Reference proteome</keyword>
<dbReference type="InterPro" id="IPR025004">
    <property type="entry name" value="SenN/SenS"/>
</dbReference>
<dbReference type="GeneID" id="301143463"/>